<dbReference type="EMBL" id="RQTK01000727">
    <property type="protein sequence ID" value="RUS75593.1"/>
    <property type="molecule type" value="Genomic_DNA"/>
</dbReference>
<evidence type="ECO:0000313" key="7">
    <source>
        <dbReference type="EMBL" id="RUS75593.1"/>
    </source>
</evidence>
<organism evidence="7 8">
    <name type="scientific">Elysia chlorotica</name>
    <name type="common">Eastern emerald elysia</name>
    <name type="synonym">Sea slug</name>
    <dbReference type="NCBI Taxonomy" id="188477"/>
    <lineage>
        <taxon>Eukaryota</taxon>
        <taxon>Metazoa</taxon>
        <taxon>Spiralia</taxon>
        <taxon>Lophotrochozoa</taxon>
        <taxon>Mollusca</taxon>
        <taxon>Gastropoda</taxon>
        <taxon>Heterobranchia</taxon>
        <taxon>Euthyneura</taxon>
        <taxon>Panpulmonata</taxon>
        <taxon>Sacoglossa</taxon>
        <taxon>Placobranchoidea</taxon>
        <taxon>Plakobranchidae</taxon>
        <taxon>Elysia</taxon>
    </lineage>
</organism>
<gene>
    <name evidence="7" type="ORF">EGW08_016657</name>
</gene>
<evidence type="ECO:0000256" key="4">
    <source>
        <dbReference type="ARBA" id="ARBA00023136"/>
    </source>
</evidence>
<dbReference type="Proteomes" id="UP000271974">
    <property type="component" value="Unassembled WGS sequence"/>
</dbReference>
<reference evidence="7 8" key="1">
    <citation type="submission" date="2019-01" db="EMBL/GenBank/DDBJ databases">
        <title>A draft genome assembly of the solar-powered sea slug Elysia chlorotica.</title>
        <authorList>
            <person name="Cai H."/>
            <person name="Li Q."/>
            <person name="Fang X."/>
            <person name="Li J."/>
            <person name="Curtis N.E."/>
            <person name="Altenburger A."/>
            <person name="Shibata T."/>
            <person name="Feng M."/>
            <person name="Maeda T."/>
            <person name="Schwartz J.A."/>
            <person name="Shigenobu S."/>
            <person name="Lundholm N."/>
            <person name="Nishiyama T."/>
            <person name="Yang H."/>
            <person name="Hasebe M."/>
            <person name="Li S."/>
            <person name="Pierce S.K."/>
            <person name="Wang J."/>
        </authorList>
    </citation>
    <scope>NUCLEOTIDE SEQUENCE [LARGE SCALE GENOMIC DNA]</scope>
    <source>
        <strain evidence="7">EC2010</strain>
        <tissue evidence="7">Whole organism of an adult</tissue>
    </source>
</reference>
<proteinExistence type="predicted"/>
<evidence type="ECO:0000313" key="8">
    <source>
        <dbReference type="Proteomes" id="UP000271974"/>
    </source>
</evidence>
<evidence type="ECO:0008006" key="9">
    <source>
        <dbReference type="Google" id="ProtNLM"/>
    </source>
</evidence>
<dbReference type="GO" id="GO:0005886">
    <property type="term" value="C:plasma membrane"/>
    <property type="evidence" value="ECO:0007669"/>
    <property type="project" value="TreeGrafter"/>
</dbReference>
<dbReference type="PANTHER" id="PTHR10671:SF108">
    <property type="entry name" value="CLAUDIN FAMILY PROTEIN-RELATED"/>
    <property type="match status" value="1"/>
</dbReference>
<sequence>MGLIKGFQAANTVGKLAFVILLVAELLNWLCFTLNDWGLMDTQIENDGNKIGYGVWKLCGNQEPNPNCQDLDGWRLPWYGAFQAFCIFGFMGVNVAFVMTILMLFVPQCLSNREVGLFCAISCIVSVVCYIIAIIIFAARWDDTYDQGFDRETFGAGFFLAIVVVVLSVIAAICAIIGVRGQQQIESSSTSGPATEEAPQETNVKTSTKK</sequence>
<comment type="caution">
    <text evidence="7">The sequence shown here is derived from an EMBL/GenBank/DDBJ whole genome shotgun (WGS) entry which is preliminary data.</text>
</comment>
<evidence type="ECO:0000256" key="2">
    <source>
        <dbReference type="ARBA" id="ARBA00022692"/>
    </source>
</evidence>
<name>A0A3S1B9Y4_ELYCH</name>
<dbReference type="Gene3D" id="1.20.140.150">
    <property type="match status" value="1"/>
</dbReference>
<keyword evidence="3 6" id="KW-1133">Transmembrane helix</keyword>
<dbReference type="InterPro" id="IPR050579">
    <property type="entry name" value="PMP-22/EMP/MP20-like"/>
</dbReference>
<keyword evidence="8" id="KW-1185">Reference proteome</keyword>
<keyword evidence="2 6" id="KW-0812">Transmembrane</keyword>
<feature type="compositionally biased region" description="Polar residues" evidence="5">
    <location>
        <begin position="200"/>
        <end position="210"/>
    </location>
</feature>
<accession>A0A3S1B9Y4</accession>
<protein>
    <recommendedName>
        <fullName evidence="9">MARVEL domain-containing protein</fullName>
    </recommendedName>
</protein>
<evidence type="ECO:0000256" key="1">
    <source>
        <dbReference type="ARBA" id="ARBA00004141"/>
    </source>
</evidence>
<dbReference type="AlphaFoldDB" id="A0A3S1B9Y4"/>
<feature type="transmembrane region" description="Helical" evidence="6">
    <location>
        <begin position="158"/>
        <end position="179"/>
    </location>
</feature>
<evidence type="ECO:0000256" key="3">
    <source>
        <dbReference type="ARBA" id="ARBA00022989"/>
    </source>
</evidence>
<keyword evidence="4 6" id="KW-0472">Membrane</keyword>
<feature type="region of interest" description="Disordered" evidence="5">
    <location>
        <begin position="186"/>
        <end position="210"/>
    </location>
</feature>
<comment type="subcellular location">
    <subcellularLocation>
        <location evidence="1">Membrane</location>
        <topology evidence="1">Multi-pass membrane protein</topology>
    </subcellularLocation>
</comment>
<dbReference type="InterPro" id="IPR004031">
    <property type="entry name" value="PMP22/EMP/MP20/Claudin"/>
</dbReference>
<dbReference type="OrthoDB" id="6152343at2759"/>
<feature type="transmembrane region" description="Helical" evidence="6">
    <location>
        <begin position="12"/>
        <end position="30"/>
    </location>
</feature>
<feature type="transmembrane region" description="Helical" evidence="6">
    <location>
        <begin position="81"/>
        <end position="105"/>
    </location>
</feature>
<dbReference type="Pfam" id="PF00822">
    <property type="entry name" value="PMP22_Claudin"/>
    <property type="match status" value="1"/>
</dbReference>
<dbReference type="PANTHER" id="PTHR10671">
    <property type="entry name" value="EPITHELIAL MEMBRANE PROTEIN-RELATED"/>
    <property type="match status" value="1"/>
</dbReference>
<evidence type="ECO:0000256" key="5">
    <source>
        <dbReference type="SAM" id="MobiDB-lite"/>
    </source>
</evidence>
<evidence type="ECO:0000256" key="6">
    <source>
        <dbReference type="SAM" id="Phobius"/>
    </source>
</evidence>
<feature type="transmembrane region" description="Helical" evidence="6">
    <location>
        <begin position="117"/>
        <end position="138"/>
    </location>
</feature>